<dbReference type="RefSeq" id="WP_380084234.1">
    <property type="nucleotide sequence ID" value="NZ_JBHSWD010000006.1"/>
</dbReference>
<dbReference type="InterPro" id="IPR002500">
    <property type="entry name" value="PAPS_reduct_dom"/>
</dbReference>
<organism evidence="2 3">
    <name type="scientific">Deinococcus lacus</name>
    <dbReference type="NCBI Taxonomy" id="392561"/>
    <lineage>
        <taxon>Bacteria</taxon>
        <taxon>Thermotogati</taxon>
        <taxon>Deinococcota</taxon>
        <taxon>Deinococci</taxon>
        <taxon>Deinococcales</taxon>
        <taxon>Deinococcaceae</taxon>
        <taxon>Deinococcus</taxon>
    </lineage>
</organism>
<dbReference type="PANTHER" id="PTHR43196">
    <property type="entry name" value="SULFATE ADENYLYLTRANSFERASE SUBUNIT 2"/>
    <property type="match status" value="1"/>
</dbReference>
<keyword evidence="3" id="KW-1185">Reference proteome</keyword>
<name>A0ABW1YFN7_9DEIO</name>
<dbReference type="EMBL" id="JBHSWD010000006">
    <property type="protein sequence ID" value="MFC6593161.1"/>
    <property type="molecule type" value="Genomic_DNA"/>
</dbReference>
<sequence length="265" mass="30966">MTEAPAKAKRHILSLSGGKDSTALAIFMRDKVPEMEYVFCDTGEELPETYDYLDRLEAYLGKPIARLNPDRPFSHYLDVYRGVLPDSRTRWCTRMLKIKPFEKFVGEDEAISYIAIRADETYRTGYISTKPNLQAVYPFIDAGVVKEDVFRMLEESGLGAPEYYEWRSRSGCYFCFFQQRREWVGLKERHPDLYEKAKEFEKFDEETGRRFTWSQKESLEELEQPERMAAIKESQVRSKDAISSNLSDILIDEEEEDMACLVCQL</sequence>
<reference evidence="3" key="1">
    <citation type="journal article" date="2019" name="Int. J. Syst. Evol. Microbiol.">
        <title>The Global Catalogue of Microorganisms (GCM) 10K type strain sequencing project: providing services to taxonomists for standard genome sequencing and annotation.</title>
        <authorList>
            <consortium name="The Broad Institute Genomics Platform"/>
            <consortium name="The Broad Institute Genome Sequencing Center for Infectious Disease"/>
            <person name="Wu L."/>
            <person name="Ma J."/>
        </authorList>
    </citation>
    <scope>NUCLEOTIDE SEQUENCE [LARGE SCALE GENOMIC DNA]</scope>
    <source>
        <strain evidence="3">CGMCC 1.15772</strain>
    </source>
</reference>
<dbReference type="Pfam" id="PF01507">
    <property type="entry name" value="PAPS_reduct"/>
    <property type="match status" value="1"/>
</dbReference>
<protein>
    <submittedName>
        <fullName evidence="2">Phosphoadenosine phosphosulfate reductase family protein</fullName>
    </submittedName>
</protein>
<dbReference type="Proteomes" id="UP001596297">
    <property type="component" value="Unassembled WGS sequence"/>
</dbReference>
<proteinExistence type="predicted"/>
<dbReference type="InterPro" id="IPR014729">
    <property type="entry name" value="Rossmann-like_a/b/a_fold"/>
</dbReference>
<gene>
    <name evidence="2" type="ORF">ACFP81_14830</name>
</gene>
<comment type="caution">
    <text evidence="2">The sequence shown here is derived from an EMBL/GenBank/DDBJ whole genome shotgun (WGS) entry which is preliminary data.</text>
</comment>
<dbReference type="Gene3D" id="3.40.50.620">
    <property type="entry name" value="HUPs"/>
    <property type="match status" value="1"/>
</dbReference>
<feature type="domain" description="Phosphoadenosine phosphosulphate reductase" evidence="1">
    <location>
        <begin position="11"/>
        <end position="132"/>
    </location>
</feature>
<dbReference type="SUPFAM" id="SSF52402">
    <property type="entry name" value="Adenine nucleotide alpha hydrolases-like"/>
    <property type="match status" value="1"/>
</dbReference>
<accession>A0ABW1YFN7</accession>
<evidence type="ECO:0000313" key="2">
    <source>
        <dbReference type="EMBL" id="MFC6593161.1"/>
    </source>
</evidence>
<dbReference type="PANTHER" id="PTHR43196:SF2">
    <property type="entry name" value="PHOSPHOADENOSINE PHOSPHOSULFATE REDUCTASE"/>
    <property type="match status" value="1"/>
</dbReference>
<dbReference type="InterPro" id="IPR050128">
    <property type="entry name" value="Sulfate_adenylyltrnsfr_sub2"/>
</dbReference>
<evidence type="ECO:0000259" key="1">
    <source>
        <dbReference type="Pfam" id="PF01507"/>
    </source>
</evidence>
<evidence type="ECO:0000313" key="3">
    <source>
        <dbReference type="Proteomes" id="UP001596297"/>
    </source>
</evidence>